<evidence type="ECO:0000313" key="5">
    <source>
        <dbReference type="EMBL" id="MCX2523564.1"/>
    </source>
</evidence>
<name>A0AA42CTS5_9GAMM</name>
<dbReference type="SMART" id="SM00342">
    <property type="entry name" value="HTH_ARAC"/>
    <property type="match status" value="1"/>
</dbReference>
<gene>
    <name evidence="5" type="ORF">OQ287_04865</name>
</gene>
<dbReference type="EMBL" id="JAPIVE010000001">
    <property type="protein sequence ID" value="MCX2523564.1"/>
    <property type="molecule type" value="Genomic_DNA"/>
</dbReference>
<dbReference type="RefSeq" id="WP_250937224.1">
    <property type="nucleotide sequence ID" value="NZ_JAMLJK010000001.1"/>
</dbReference>
<accession>A0AA42CTS5</accession>
<dbReference type="InterPro" id="IPR018062">
    <property type="entry name" value="HTH_AraC-typ_CS"/>
</dbReference>
<organism evidence="5 6">
    <name type="scientific">Larsenimonas rhizosphaerae</name>
    <dbReference type="NCBI Taxonomy" id="2944682"/>
    <lineage>
        <taxon>Bacteria</taxon>
        <taxon>Pseudomonadati</taxon>
        <taxon>Pseudomonadota</taxon>
        <taxon>Gammaproteobacteria</taxon>
        <taxon>Oceanospirillales</taxon>
        <taxon>Halomonadaceae</taxon>
        <taxon>Larsenimonas</taxon>
    </lineage>
</organism>
<dbReference type="Pfam" id="PF14525">
    <property type="entry name" value="AraC_binding_2"/>
    <property type="match status" value="1"/>
</dbReference>
<comment type="caution">
    <text evidence="5">The sequence shown here is derived from an EMBL/GenBank/DDBJ whole genome shotgun (WGS) entry which is preliminary data.</text>
</comment>
<reference evidence="5" key="1">
    <citation type="submission" date="2022-11" db="EMBL/GenBank/DDBJ databases">
        <title>Larsenimonas rhizosphaerae sp. nov., isolated from a tidal mudflat.</title>
        <authorList>
            <person name="Lee S.D."/>
            <person name="Kim I.S."/>
        </authorList>
    </citation>
    <scope>NUCLEOTIDE SEQUENCE</scope>
    <source>
        <strain evidence="5">GH2-1</strain>
    </source>
</reference>
<dbReference type="SUPFAM" id="SSF51182">
    <property type="entry name" value="RmlC-like cupins"/>
    <property type="match status" value="1"/>
</dbReference>
<dbReference type="PROSITE" id="PS00041">
    <property type="entry name" value="HTH_ARAC_FAMILY_1"/>
    <property type="match status" value="1"/>
</dbReference>
<dbReference type="InterPro" id="IPR050204">
    <property type="entry name" value="AraC_XylS_family_regulators"/>
</dbReference>
<dbReference type="InterPro" id="IPR018060">
    <property type="entry name" value="HTH_AraC"/>
</dbReference>
<dbReference type="SUPFAM" id="SSF46689">
    <property type="entry name" value="Homeodomain-like"/>
    <property type="match status" value="2"/>
</dbReference>
<dbReference type="PANTHER" id="PTHR46796:SF10">
    <property type="entry name" value="TRANSCRIPTIONAL ACTIVATOR FEAR"/>
    <property type="match status" value="1"/>
</dbReference>
<dbReference type="InterPro" id="IPR009057">
    <property type="entry name" value="Homeodomain-like_sf"/>
</dbReference>
<dbReference type="Gene3D" id="2.60.120.10">
    <property type="entry name" value="Jelly Rolls"/>
    <property type="match status" value="1"/>
</dbReference>
<keyword evidence="1" id="KW-0805">Transcription regulation</keyword>
<dbReference type="GO" id="GO:0003700">
    <property type="term" value="F:DNA-binding transcription factor activity"/>
    <property type="evidence" value="ECO:0007669"/>
    <property type="project" value="InterPro"/>
</dbReference>
<dbReference type="AlphaFoldDB" id="A0AA42CTS5"/>
<dbReference type="Gene3D" id="1.10.10.60">
    <property type="entry name" value="Homeodomain-like"/>
    <property type="match status" value="2"/>
</dbReference>
<evidence type="ECO:0000256" key="1">
    <source>
        <dbReference type="ARBA" id="ARBA00023015"/>
    </source>
</evidence>
<evidence type="ECO:0000256" key="3">
    <source>
        <dbReference type="ARBA" id="ARBA00023163"/>
    </source>
</evidence>
<keyword evidence="3" id="KW-0804">Transcription</keyword>
<dbReference type="Proteomes" id="UP001165678">
    <property type="component" value="Unassembled WGS sequence"/>
</dbReference>
<dbReference type="InterPro" id="IPR011051">
    <property type="entry name" value="RmlC_Cupin_sf"/>
</dbReference>
<evidence type="ECO:0000259" key="4">
    <source>
        <dbReference type="PROSITE" id="PS01124"/>
    </source>
</evidence>
<dbReference type="InterPro" id="IPR035418">
    <property type="entry name" value="AraC-bd_2"/>
</dbReference>
<keyword evidence="2" id="KW-0238">DNA-binding</keyword>
<feature type="domain" description="HTH araC/xylS-type" evidence="4">
    <location>
        <begin position="154"/>
        <end position="252"/>
    </location>
</feature>
<dbReference type="GO" id="GO:0043565">
    <property type="term" value="F:sequence-specific DNA binding"/>
    <property type="evidence" value="ECO:0007669"/>
    <property type="project" value="InterPro"/>
</dbReference>
<evidence type="ECO:0000313" key="6">
    <source>
        <dbReference type="Proteomes" id="UP001165678"/>
    </source>
</evidence>
<dbReference type="Pfam" id="PF12833">
    <property type="entry name" value="HTH_18"/>
    <property type="match status" value="1"/>
</dbReference>
<proteinExistence type="predicted"/>
<dbReference type="PROSITE" id="PS01124">
    <property type="entry name" value="HTH_ARAC_FAMILY_2"/>
    <property type="match status" value="1"/>
</dbReference>
<keyword evidence="6" id="KW-1185">Reference proteome</keyword>
<dbReference type="InterPro" id="IPR014710">
    <property type="entry name" value="RmlC-like_jellyroll"/>
</dbReference>
<dbReference type="PANTHER" id="PTHR46796">
    <property type="entry name" value="HTH-TYPE TRANSCRIPTIONAL ACTIVATOR RHAS-RELATED"/>
    <property type="match status" value="1"/>
</dbReference>
<evidence type="ECO:0000256" key="2">
    <source>
        <dbReference type="ARBA" id="ARBA00023125"/>
    </source>
</evidence>
<sequence>MTSASRHLIRIAPLDAVSQHHAHDHFQIVIGLSGRAAFVIDGQGGEIGPFQGCLVPAGREHAFAGIGSNRQLILDLPENSQPVSGLYYRHRRLFEVPRYFEIDEGLAHYLAFMVKEIDQQPAGTGNDLLATTLLSSIYHRLFTHGHATQRLDLTAIDDYIYRHMREGVHVSGLAQLMFLSTAHFSALFREQTGMPPYQYVMRQRLAQARFLLRSSASSLTAIAEQCGFANQSALSHAYRRHFGYAPTRERLRQT</sequence>
<protein>
    <submittedName>
        <fullName evidence="5">AraC family transcriptional regulator</fullName>
    </submittedName>
</protein>